<dbReference type="Gene3D" id="1.20.5.1930">
    <property type="match status" value="1"/>
</dbReference>
<feature type="transmembrane region" description="Helical" evidence="9">
    <location>
        <begin position="104"/>
        <end position="137"/>
    </location>
</feature>
<keyword evidence="3" id="KW-0597">Phosphoprotein</keyword>
<evidence type="ECO:0000256" key="3">
    <source>
        <dbReference type="ARBA" id="ARBA00022553"/>
    </source>
</evidence>
<evidence type="ECO:0000259" key="11">
    <source>
        <dbReference type="Pfam" id="PF07730"/>
    </source>
</evidence>
<keyword evidence="8" id="KW-0902">Two-component regulatory system</keyword>
<keyword evidence="6 12" id="KW-0418">Kinase</keyword>
<feature type="domain" description="Histidine kinase/HSP90-like ATPase" evidence="10">
    <location>
        <begin position="320"/>
        <end position="404"/>
    </location>
</feature>
<comment type="caution">
    <text evidence="12">The sequence shown here is derived from an EMBL/GenBank/DDBJ whole genome shotgun (WGS) entry which is preliminary data.</text>
</comment>
<keyword evidence="4" id="KW-0808">Transferase</keyword>
<keyword evidence="9" id="KW-0472">Membrane</keyword>
<evidence type="ECO:0000256" key="9">
    <source>
        <dbReference type="SAM" id="Phobius"/>
    </source>
</evidence>
<gene>
    <name evidence="12" type="ORF">ACFQRF_05160</name>
</gene>
<dbReference type="SUPFAM" id="SSF55874">
    <property type="entry name" value="ATPase domain of HSP90 chaperone/DNA topoisomerase II/histidine kinase"/>
    <property type="match status" value="1"/>
</dbReference>
<keyword evidence="9" id="KW-0812">Transmembrane</keyword>
<dbReference type="Gene3D" id="3.30.565.10">
    <property type="entry name" value="Histidine kinase-like ATPase, C-terminal domain"/>
    <property type="match status" value="1"/>
</dbReference>
<dbReference type="InterPro" id="IPR011712">
    <property type="entry name" value="Sig_transdc_His_kin_sub3_dim/P"/>
</dbReference>
<feature type="transmembrane region" description="Helical" evidence="9">
    <location>
        <begin position="157"/>
        <end position="182"/>
    </location>
</feature>
<evidence type="ECO:0000313" key="13">
    <source>
        <dbReference type="Proteomes" id="UP001596540"/>
    </source>
</evidence>
<dbReference type="PANTHER" id="PTHR24421:SF10">
    <property type="entry name" value="NITRATE_NITRITE SENSOR PROTEIN NARQ"/>
    <property type="match status" value="1"/>
</dbReference>
<accession>A0ABW2KDB3</accession>
<dbReference type="RefSeq" id="WP_379869287.1">
    <property type="nucleotide sequence ID" value="NZ_JBHTBH010000002.1"/>
</dbReference>
<dbReference type="Pfam" id="PF02518">
    <property type="entry name" value="HATPase_c"/>
    <property type="match status" value="1"/>
</dbReference>
<evidence type="ECO:0000256" key="5">
    <source>
        <dbReference type="ARBA" id="ARBA00022741"/>
    </source>
</evidence>
<organism evidence="12 13">
    <name type="scientific">Marinactinospora rubrisoli</name>
    <dbReference type="NCBI Taxonomy" id="2715399"/>
    <lineage>
        <taxon>Bacteria</taxon>
        <taxon>Bacillati</taxon>
        <taxon>Actinomycetota</taxon>
        <taxon>Actinomycetes</taxon>
        <taxon>Streptosporangiales</taxon>
        <taxon>Nocardiopsidaceae</taxon>
        <taxon>Marinactinospora</taxon>
    </lineage>
</organism>
<evidence type="ECO:0000313" key="12">
    <source>
        <dbReference type="EMBL" id="MFC7327124.1"/>
    </source>
</evidence>
<comment type="catalytic activity">
    <reaction evidence="1">
        <text>ATP + protein L-histidine = ADP + protein N-phospho-L-histidine.</text>
        <dbReference type="EC" id="2.7.13.3"/>
    </reaction>
</comment>
<dbReference type="CDD" id="cd16917">
    <property type="entry name" value="HATPase_UhpB-NarQ-NarX-like"/>
    <property type="match status" value="1"/>
</dbReference>
<dbReference type="PANTHER" id="PTHR24421">
    <property type="entry name" value="NITRATE/NITRITE SENSOR PROTEIN NARX-RELATED"/>
    <property type="match status" value="1"/>
</dbReference>
<keyword evidence="13" id="KW-1185">Reference proteome</keyword>
<keyword evidence="9" id="KW-1133">Transmembrane helix</keyword>
<name>A0ABW2KDB3_9ACTN</name>
<keyword evidence="5" id="KW-0547">Nucleotide-binding</keyword>
<dbReference type="Pfam" id="PF07730">
    <property type="entry name" value="HisKA_3"/>
    <property type="match status" value="1"/>
</dbReference>
<keyword evidence="7" id="KW-0067">ATP-binding</keyword>
<feature type="domain" description="Signal transduction histidine kinase subgroup 3 dimerisation and phosphoacceptor" evidence="11">
    <location>
        <begin position="220"/>
        <end position="285"/>
    </location>
</feature>
<dbReference type="EMBL" id="JBHTBH010000002">
    <property type="protein sequence ID" value="MFC7327124.1"/>
    <property type="molecule type" value="Genomic_DNA"/>
</dbReference>
<evidence type="ECO:0000256" key="7">
    <source>
        <dbReference type="ARBA" id="ARBA00022840"/>
    </source>
</evidence>
<dbReference type="InterPro" id="IPR003594">
    <property type="entry name" value="HATPase_dom"/>
</dbReference>
<proteinExistence type="predicted"/>
<dbReference type="Proteomes" id="UP001596540">
    <property type="component" value="Unassembled WGS sequence"/>
</dbReference>
<dbReference type="EC" id="2.7.13.3" evidence="2"/>
<evidence type="ECO:0000259" key="10">
    <source>
        <dbReference type="Pfam" id="PF02518"/>
    </source>
</evidence>
<feature type="transmembrane region" description="Helical" evidence="9">
    <location>
        <begin position="28"/>
        <end position="52"/>
    </location>
</feature>
<dbReference type="GO" id="GO:0016301">
    <property type="term" value="F:kinase activity"/>
    <property type="evidence" value="ECO:0007669"/>
    <property type="project" value="UniProtKB-KW"/>
</dbReference>
<protein>
    <recommendedName>
        <fullName evidence="2">histidine kinase</fullName>
        <ecNumber evidence="2">2.7.13.3</ecNumber>
    </recommendedName>
</protein>
<evidence type="ECO:0000256" key="8">
    <source>
        <dbReference type="ARBA" id="ARBA00023012"/>
    </source>
</evidence>
<evidence type="ECO:0000256" key="2">
    <source>
        <dbReference type="ARBA" id="ARBA00012438"/>
    </source>
</evidence>
<sequence>MRTDGGGTAPSGPRGPAGLVLPAFRHTAGVLLGSATALVAAPLLFAGALLLAAARPWPAAWRVAHPAAAAGLDRLFSLDRWRLARLLDHEVAARYSRRRALEYLLCRLPLSLLGGYALFSALFLALLMGGGGLWVSLSGTSQPVNLSLPGVNLWVDSGVIGLGGAPLVLAAAMAGAAVLAAAERRLARWFLGPGGSDLLERRIAELTESRAGVVRAVHEERRRIERDLHDGVQQRLVALAMLLGRARRGTDPRRSAELVRQAHEESQQVLGELREIAWRVHPAVLDELGLAAALAGVAERSSVPVRVHDGLARRPDTDVETAAYFVAREAITNATKHAGANAITVTLTEEAAVLIVRITDDGSGGADPAGPGLKGLARRVAALDGRLHVHSPAGGPTVVTAELPCA</sequence>
<reference evidence="13" key="1">
    <citation type="journal article" date="2019" name="Int. J. Syst. Evol. Microbiol.">
        <title>The Global Catalogue of Microorganisms (GCM) 10K type strain sequencing project: providing services to taxonomists for standard genome sequencing and annotation.</title>
        <authorList>
            <consortium name="The Broad Institute Genomics Platform"/>
            <consortium name="The Broad Institute Genome Sequencing Center for Infectious Disease"/>
            <person name="Wu L."/>
            <person name="Ma J."/>
        </authorList>
    </citation>
    <scope>NUCLEOTIDE SEQUENCE [LARGE SCALE GENOMIC DNA]</scope>
    <source>
        <strain evidence="13">CGMCC 4.7382</strain>
    </source>
</reference>
<dbReference type="InterPro" id="IPR036890">
    <property type="entry name" value="HATPase_C_sf"/>
</dbReference>
<evidence type="ECO:0000256" key="1">
    <source>
        <dbReference type="ARBA" id="ARBA00000085"/>
    </source>
</evidence>
<evidence type="ECO:0000256" key="6">
    <source>
        <dbReference type="ARBA" id="ARBA00022777"/>
    </source>
</evidence>
<evidence type="ECO:0000256" key="4">
    <source>
        <dbReference type="ARBA" id="ARBA00022679"/>
    </source>
</evidence>
<dbReference type="InterPro" id="IPR050482">
    <property type="entry name" value="Sensor_HK_TwoCompSys"/>
</dbReference>